<dbReference type="EMBL" id="JABZEC010000005">
    <property type="protein sequence ID" value="NVY96763.1"/>
    <property type="molecule type" value="Genomic_DNA"/>
</dbReference>
<dbReference type="GO" id="GO:0016887">
    <property type="term" value="F:ATP hydrolysis activity"/>
    <property type="evidence" value="ECO:0007669"/>
    <property type="project" value="InterPro"/>
</dbReference>
<dbReference type="GO" id="GO:0005524">
    <property type="term" value="F:ATP binding"/>
    <property type="evidence" value="ECO:0007669"/>
    <property type="project" value="UniProtKB-KW"/>
</dbReference>
<dbReference type="SMART" id="SM00382">
    <property type="entry name" value="AAA"/>
    <property type="match status" value="1"/>
</dbReference>
<dbReference type="PROSITE" id="PS00211">
    <property type="entry name" value="ABC_TRANSPORTER_1"/>
    <property type="match status" value="1"/>
</dbReference>
<evidence type="ECO:0000259" key="4">
    <source>
        <dbReference type="PROSITE" id="PS50893"/>
    </source>
</evidence>
<keyword evidence="6" id="KW-1185">Reference proteome</keyword>
<accession>A0A850R1G1</accession>
<evidence type="ECO:0000313" key="5">
    <source>
        <dbReference type="EMBL" id="NVY96763.1"/>
    </source>
</evidence>
<dbReference type="InterPro" id="IPR003593">
    <property type="entry name" value="AAA+_ATPase"/>
</dbReference>
<keyword evidence="1" id="KW-0813">Transport</keyword>
<proteinExistence type="predicted"/>
<comment type="caution">
    <text evidence="5">The sequence shown here is derived from an EMBL/GenBank/DDBJ whole genome shotgun (WGS) entry which is preliminary data.</text>
</comment>
<organism evidence="5 6">
    <name type="scientific">Bombilactobacillus apium</name>
    <dbReference type="NCBI Taxonomy" id="2675299"/>
    <lineage>
        <taxon>Bacteria</taxon>
        <taxon>Bacillati</taxon>
        <taxon>Bacillota</taxon>
        <taxon>Bacilli</taxon>
        <taxon>Lactobacillales</taxon>
        <taxon>Lactobacillaceae</taxon>
        <taxon>Bombilactobacillus</taxon>
    </lineage>
</organism>
<dbReference type="InterPro" id="IPR017871">
    <property type="entry name" value="ABC_transporter-like_CS"/>
</dbReference>
<dbReference type="InterPro" id="IPR051782">
    <property type="entry name" value="ABC_Transporter_VariousFunc"/>
</dbReference>
<dbReference type="RefSeq" id="WP_176942925.1">
    <property type="nucleotide sequence ID" value="NZ_JABZEC010000005.1"/>
</dbReference>
<evidence type="ECO:0000313" key="6">
    <source>
        <dbReference type="Proteomes" id="UP000563523"/>
    </source>
</evidence>
<dbReference type="InterPro" id="IPR027417">
    <property type="entry name" value="P-loop_NTPase"/>
</dbReference>
<sequence>MTLIELQQVRKTTGRQELLHDVSLVVNQGEIATLEGINGSGKTLILRAILGLITVQGTVKVAEQLVTPAAAYPIKAGILIENPSLITDFTASKNLELLTKLDPEIDPQQITELLAYFDLNRFPKQKVRKFSLGMKQKLGIAQALLGQNPLIVLDEPTNALDQESITKLVQIIQDYHQQGTTFVIASHDRDFIEQVATQRFRVQTGTVVYEK</sequence>
<feature type="domain" description="ABC transporter" evidence="4">
    <location>
        <begin position="4"/>
        <end position="211"/>
    </location>
</feature>
<dbReference type="Pfam" id="PF00005">
    <property type="entry name" value="ABC_tran"/>
    <property type="match status" value="1"/>
</dbReference>
<dbReference type="AlphaFoldDB" id="A0A850R1G1"/>
<dbReference type="PANTHER" id="PTHR42939">
    <property type="entry name" value="ABC TRANSPORTER ATP-BINDING PROTEIN ALBC-RELATED"/>
    <property type="match status" value="1"/>
</dbReference>
<keyword evidence="3 5" id="KW-0067">ATP-binding</keyword>
<protein>
    <submittedName>
        <fullName evidence="5">ATP-binding cassette domain-containing protein</fullName>
    </submittedName>
</protein>
<evidence type="ECO:0000256" key="2">
    <source>
        <dbReference type="ARBA" id="ARBA00022741"/>
    </source>
</evidence>
<gene>
    <name evidence="5" type="ORF">HU830_06290</name>
</gene>
<keyword evidence="2" id="KW-0547">Nucleotide-binding</keyword>
<dbReference type="InterPro" id="IPR003439">
    <property type="entry name" value="ABC_transporter-like_ATP-bd"/>
</dbReference>
<dbReference type="SUPFAM" id="SSF52540">
    <property type="entry name" value="P-loop containing nucleoside triphosphate hydrolases"/>
    <property type="match status" value="1"/>
</dbReference>
<dbReference type="Proteomes" id="UP000563523">
    <property type="component" value="Unassembled WGS sequence"/>
</dbReference>
<dbReference type="PROSITE" id="PS50893">
    <property type="entry name" value="ABC_TRANSPORTER_2"/>
    <property type="match status" value="1"/>
</dbReference>
<evidence type="ECO:0000256" key="1">
    <source>
        <dbReference type="ARBA" id="ARBA00022448"/>
    </source>
</evidence>
<evidence type="ECO:0000256" key="3">
    <source>
        <dbReference type="ARBA" id="ARBA00022840"/>
    </source>
</evidence>
<dbReference type="PANTHER" id="PTHR42939:SF1">
    <property type="entry name" value="ABC TRANSPORTER ATP-BINDING PROTEIN ALBC-RELATED"/>
    <property type="match status" value="1"/>
</dbReference>
<dbReference type="Gene3D" id="3.40.50.300">
    <property type="entry name" value="P-loop containing nucleotide triphosphate hydrolases"/>
    <property type="match status" value="1"/>
</dbReference>
<reference evidence="5 6" key="1">
    <citation type="submission" date="2020-06" db="EMBL/GenBank/DDBJ databases">
        <authorList>
            <person name="Kang J."/>
        </authorList>
    </citation>
    <scope>NUCLEOTIDE SEQUENCE [LARGE SCALE GENOMIC DNA]</scope>
    <source>
        <strain evidence="5 6">DCY120</strain>
    </source>
</reference>
<name>A0A850R1G1_9LACO</name>